<name>A0A0C6FN03_9HYPH</name>
<organism evidence="1 2">
    <name type="scientific">Methylobacterium aquaticum</name>
    <dbReference type="NCBI Taxonomy" id="270351"/>
    <lineage>
        <taxon>Bacteria</taxon>
        <taxon>Pseudomonadati</taxon>
        <taxon>Pseudomonadota</taxon>
        <taxon>Alphaproteobacteria</taxon>
        <taxon>Hyphomicrobiales</taxon>
        <taxon>Methylobacteriaceae</taxon>
        <taxon>Methylobacterium</taxon>
    </lineage>
</organism>
<reference evidence="2" key="2">
    <citation type="submission" date="2015-01" db="EMBL/GenBank/DDBJ databases">
        <title>Complete genome sequence of Methylobacterium aquaticum strain 22A.</title>
        <authorList>
            <person name="Tani A."/>
            <person name="Ogura Y."/>
            <person name="Hayashi T."/>
        </authorList>
    </citation>
    <scope>NUCLEOTIDE SEQUENCE [LARGE SCALE GENOMIC DNA]</scope>
    <source>
        <strain evidence="2">MA-22A</strain>
    </source>
</reference>
<evidence type="ECO:0000313" key="1">
    <source>
        <dbReference type="EMBL" id="BAQ43990.1"/>
    </source>
</evidence>
<dbReference type="STRING" id="270351.Maq22A_c02585"/>
<dbReference type="GO" id="GO:0016787">
    <property type="term" value="F:hydrolase activity"/>
    <property type="evidence" value="ECO:0007669"/>
    <property type="project" value="UniProtKB-KW"/>
</dbReference>
<dbReference type="OrthoDB" id="9802385at2"/>
<evidence type="ECO:0000313" key="2">
    <source>
        <dbReference type="Proteomes" id="UP000061432"/>
    </source>
</evidence>
<dbReference type="SUPFAM" id="SSF109604">
    <property type="entry name" value="HD-domain/PDEase-like"/>
    <property type="match status" value="1"/>
</dbReference>
<sequence length="223" mass="24209">MPALGSIHAIARAVCTFQDRACPAGACPPCLERALRAVRAMREAGMFQAASDFDAWELAESSHRGQQDKAGRPYMAHVGRVNEGVSDLLAGLLGRATHDQFQSIMQAATLHDVVEDSAVTLDDLLLRGFSDDVLDMVRLLTKPPGDTRTYAQRIEDLIASGNLGAILVKLADVEDNGDPARLALLPEDQRGIGERYRRARARLHEAATALGWRDPREQAESAA</sequence>
<dbReference type="Proteomes" id="UP000061432">
    <property type="component" value="Chromosome"/>
</dbReference>
<dbReference type="EMBL" id="AP014704">
    <property type="protein sequence ID" value="BAQ43990.1"/>
    <property type="molecule type" value="Genomic_DNA"/>
</dbReference>
<protein>
    <submittedName>
        <fullName evidence="1">Metal dependent phosphohydrolase</fullName>
    </submittedName>
</protein>
<keyword evidence="1" id="KW-0378">Hydrolase</keyword>
<gene>
    <name evidence="1" type="ORF">Maq22A_c02585</name>
</gene>
<dbReference type="Gene3D" id="1.10.3210.10">
    <property type="entry name" value="Hypothetical protein af1432"/>
    <property type="match status" value="1"/>
</dbReference>
<dbReference type="PATRIC" id="fig|270351.10.peg.515"/>
<reference evidence="1 2" key="1">
    <citation type="journal article" date="2015" name="Genome Announc.">
        <title>Complete Genome Sequence of Methylobacterium aquaticum Strain 22A, Isolated from Racomitrium japonicum Moss.</title>
        <authorList>
            <person name="Tani A."/>
            <person name="Ogura Y."/>
            <person name="Hayashi T."/>
            <person name="Kimbara K."/>
        </authorList>
    </citation>
    <scope>NUCLEOTIDE SEQUENCE [LARGE SCALE GENOMIC DNA]</scope>
    <source>
        <strain evidence="1 2">MA-22A</strain>
    </source>
</reference>
<proteinExistence type="predicted"/>
<dbReference type="AlphaFoldDB" id="A0A0C6FN03"/>
<accession>A0A0C6FN03</accession>
<dbReference type="KEGG" id="maqu:Maq22A_c02585"/>
<dbReference type="RefSeq" id="WP_060845577.1">
    <property type="nucleotide sequence ID" value="NZ_AP014704.1"/>
</dbReference>